<dbReference type="SUPFAM" id="SSF81631">
    <property type="entry name" value="PAP/OAS1 substrate-binding domain"/>
    <property type="match status" value="1"/>
</dbReference>
<keyword evidence="10" id="KW-0067">ATP-binding</keyword>
<name>A0A7J7L6X0_9MAGN</name>
<evidence type="ECO:0000256" key="6">
    <source>
        <dbReference type="ARBA" id="ARBA00022664"/>
    </source>
</evidence>
<keyword evidence="12" id="KW-0539">Nucleus</keyword>
<dbReference type="EMBL" id="JACGCM010002602">
    <property type="protein sequence ID" value="KAF6138288.1"/>
    <property type="molecule type" value="Genomic_DNA"/>
</dbReference>
<keyword evidence="13" id="KW-0472">Membrane</keyword>
<keyword evidence="11" id="KW-0460">Magnesium</keyword>
<evidence type="ECO:0000313" key="16">
    <source>
        <dbReference type="EMBL" id="KAF6138288.1"/>
    </source>
</evidence>
<evidence type="ECO:0000256" key="3">
    <source>
        <dbReference type="ARBA" id="ARBA00004123"/>
    </source>
</evidence>
<keyword evidence="13" id="KW-0812">Transmembrane</keyword>
<feature type="transmembrane region" description="Helical" evidence="13">
    <location>
        <begin position="150"/>
        <end position="170"/>
    </location>
</feature>
<feature type="domain" description="Poly(A) polymerase central" evidence="14">
    <location>
        <begin position="133"/>
        <end position="269"/>
    </location>
</feature>
<dbReference type="GO" id="GO:0046872">
    <property type="term" value="F:metal ion binding"/>
    <property type="evidence" value="ECO:0007669"/>
    <property type="project" value="UniProtKB-KW"/>
</dbReference>
<accession>A0A7J7L6X0</accession>
<dbReference type="SUPFAM" id="SSF81301">
    <property type="entry name" value="Nucleotidyltransferase"/>
    <property type="match status" value="1"/>
</dbReference>
<dbReference type="Pfam" id="PF04928">
    <property type="entry name" value="PAP_central"/>
    <property type="match status" value="1"/>
</dbReference>
<evidence type="ECO:0000256" key="7">
    <source>
        <dbReference type="ARBA" id="ARBA00022679"/>
    </source>
</evidence>
<dbReference type="PANTHER" id="PTHR10682:SF33">
    <property type="entry name" value="NUCLEAR POLY(A) POLYMERASE 3"/>
    <property type="match status" value="1"/>
</dbReference>
<dbReference type="EC" id="2.7.7.19" evidence="5"/>
<evidence type="ECO:0000256" key="2">
    <source>
        <dbReference type="ARBA" id="ARBA00001946"/>
    </source>
</evidence>
<protein>
    <recommendedName>
        <fullName evidence="5">polynucleotide adenylyltransferase</fullName>
        <ecNumber evidence="5">2.7.7.19</ecNumber>
    </recommendedName>
</protein>
<evidence type="ECO:0000256" key="11">
    <source>
        <dbReference type="ARBA" id="ARBA00022842"/>
    </source>
</evidence>
<keyword evidence="9" id="KW-0547">Nucleotide-binding</keyword>
<dbReference type="GO" id="GO:0031123">
    <property type="term" value="P:RNA 3'-end processing"/>
    <property type="evidence" value="ECO:0007669"/>
    <property type="project" value="InterPro"/>
</dbReference>
<evidence type="ECO:0000256" key="4">
    <source>
        <dbReference type="ARBA" id="ARBA00010912"/>
    </source>
</evidence>
<organism evidence="16 17">
    <name type="scientific">Kingdonia uniflora</name>
    <dbReference type="NCBI Taxonomy" id="39325"/>
    <lineage>
        <taxon>Eukaryota</taxon>
        <taxon>Viridiplantae</taxon>
        <taxon>Streptophyta</taxon>
        <taxon>Embryophyta</taxon>
        <taxon>Tracheophyta</taxon>
        <taxon>Spermatophyta</taxon>
        <taxon>Magnoliopsida</taxon>
        <taxon>Ranunculales</taxon>
        <taxon>Circaeasteraceae</taxon>
        <taxon>Kingdonia</taxon>
    </lineage>
</organism>
<dbReference type="AlphaFoldDB" id="A0A7J7L6X0"/>
<dbReference type="InterPro" id="IPR048840">
    <property type="entry name" value="PolA_pol_NTPase"/>
</dbReference>
<comment type="cofactor">
    <cofactor evidence="2">
        <name>Mg(2+)</name>
        <dbReference type="ChEBI" id="CHEBI:18420"/>
    </cofactor>
</comment>
<keyword evidence="13" id="KW-1133">Transmembrane helix</keyword>
<evidence type="ECO:0000256" key="5">
    <source>
        <dbReference type="ARBA" id="ARBA00012388"/>
    </source>
</evidence>
<dbReference type="Pfam" id="PF20750">
    <property type="entry name" value="PAP_NTPase"/>
    <property type="match status" value="1"/>
</dbReference>
<dbReference type="SUPFAM" id="SSF55003">
    <property type="entry name" value="PAP/Archaeal CCA-adding enzyme, C-terminal domain"/>
    <property type="match status" value="1"/>
</dbReference>
<proteinExistence type="inferred from homology"/>
<evidence type="ECO:0000256" key="1">
    <source>
        <dbReference type="ARBA" id="ARBA00001936"/>
    </source>
</evidence>
<sequence length="652" mass="74078">MDDEMSHSLLQLLLEEGVVPSPKEEMKRADVISNLEQVALSWVKKVAWQRRLPKNQIADASTKILTYGSHFLGVHESESEIDALCVGPSFATIEALNIVDPFFLRLFNKASLGCLSGIRANIRILQLVPNLKNFQAMLRCIRLWARKRGIYCYLLGLFGGIHLAVLSAYVCQKNPNASVCSLVSKFFEKFALWPWPKPVTLEDVFLPEGEDFSEANFLMPIGLPCSPYEVCHSKITRRTFQRIMAEFLRGHDMTRDLERPSFEWNSLFDSFLYTKTSTRFIKIFLAAPNQEELADWVGWVKSRLHNLLLKVWLLVVLVFLSNDRKVHSYNSEFTGLSSVFGRFICKASRNFELGRNRWFLRPAALEKIAQQVASWIAGCAGQCYTGTSICVGLGLGSRWSFLLGTAYDHIQVGKMGRKDCIVDAIEGSRDNYCTRPLGGARDSLPSFSHKRLKGGPLHICRNFTVPENKSFDKDQNRSSRLLLPLKFPRNTFKPYRPHHRECQIKLISHGVTSTSLPQVPTGTASPLEAVQGFCNPNPFEYVDPTVEEPHTIFYWGLQPGRSRFTDTKSMEEDFMKHIEDGYDGPYGDLEISVTEMPKISLLESKGEKPFNAYSKLFDYHELRKPLHSKLLPHYCIGYAASDEEVMYPISVA</sequence>
<comment type="caution">
    <text evidence="16">The sequence shown here is derived from an EMBL/GenBank/DDBJ whole genome shotgun (WGS) entry which is preliminary data.</text>
</comment>
<dbReference type="GO" id="GO:0005524">
    <property type="term" value="F:ATP binding"/>
    <property type="evidence" value="ECO:0007669"/>
    <property type="project" value="UniProtKB-KW"/>
</dbReference>
<comment type="similarity">
    <text evidence="4">Belongs to the poly(A) polymerase family.</text>
</comment>
<dbReference type="GO" id="GO:0005634">
    <property type="term" value="C:nucleus"/>
    <property type="evidence" value="ECO:0007669"/>
    <property type="project" value="UniProtKB-SubCell"/>
</dbReference>
<dbReference type="GO" id="GO:1990817">
    <property type="term" value="F:poly(A) RNA polymerase activity"/>
    <property type="evidence" value="ECO:0007669"/>
    <property type="project" value="UniProtKB-EC"/>
</dbReference>
<gene>
    <name evidence="16" type="ORF">GIB67_001438</name>
</gene>
<reference evidence="16 17" key="1">
    <citation type="journal article" date="2020" name="IScience">
        <title>Genome Sequencing of the Endangered Kingdonia uniflora (Circaeasteraceae, Ranunculales) Reveals Potential Mechanisms of Evolutionary Specialization.</title>
        <authorList>
            <person name="Sun Y."/>
            <person name="Deng T."/>
            <person name="Zhang A."/>
            <person name="Moore M.J."/>
            <person name="Landis J.B."/>
            <person name="Lin N."/>
            <person name="Zhang H."/>
            <person name="Zhang X."/>
            <person name="Huang J."/>
            <person name="Zhang X."/>
            <person name="Sun H."/>
            <person name="Wang H."/>
        </authorList>
    </citation>
    <scope>NUCLEOTIDE SEQUENCE [LARGE SCALE GENOMIC DNA]</scope>
    <source>
        <strain evidence="16">TB1705</strain>
        <tissue evidence="16">Leaf</tissue>
    </source>
</reference>
<evidence type="ECO:0000313" key="17">
    <source>
        <dbReference type="Proteomes" id="UP000541444"/>
    </source>
</evidence>
<evidence type="ECO:0000256" key="8">
    <source>
        <dbReference type="ARBA" id="ARBA00022723"/>
    </source>
</evidence>
<feature type="domain" description="Poly(A) polymerase nucleotidyltransferase" evidence="15">
    <location>
        <begin position="2"/>
        <end position="92"/>
    </location>
</feature>
<evidence type="ECO:0000256" key="13">
    <source>
        <dbReference type="SAM" id="Phobius"/>
    </source>
</evidence>
<keyword evidence="8" id="KW-0479">Metal-binding</keyword>
<comment type="subcellular location">
    <subcellularLocation>
        <location evidence="3">Nucleus</location>
    </subcellularLocation>
</comment>
<keyword evidence="17" id="KW-1185">Reference proteome</keyword>
<dbReference type="InterPro" id="IPR007012">
    <property type="entry name" value="PolA_pol_cen_dom"/>
</dbReference>
<comment type="cofactor">
    <cofactor evidence="1">
        <name>Mn(2+)</name>
        <dbReference type="ChEBI" id="CHEBI:29035"/>
    </cofactor>
</comment>
<dbReference type="Gene3D" id="1.10.1410.10">
    <property type="match status" value="1"/>
</dbReference>
<evidence type="ECO:0000256" key="9">
    <source>
        <dbReference type="ARBA" id="ARBA00022741"/>
    </source>
</evidence>
<dbReference type="Proteomes" id="UP000541444">
    <property type="component" value="Unassembled WGS sequence"/>
</dbReference>
<dbReference type="OrthoDB" id="412748at2759"/>
<keyword evidence="6" id="KW-0507">mRNA processing</keyword>
<dbReference type="InterPro" id="IPR011068">
    <property type="entry name" value="NuclTrfase_I-like_C"/>
</dbReference>
<evidence type="ECO:0000256" key="10">
    <source>
        <dbReference type="ARBA" id="ARBA00022840"/>
    </source>
</evidence>
<dbReference type="InterPro" id="IPR043519">
    <property type="entry name" value="NT_sf"/>
</dbReference>
<keyword evidence="7" id="KW-0808">Transferase</keyword>
<dbReference type="GO" id="GO:0003723">
    <property type="term" value="F:RNA binding"/>
    <property type="evidence" value="ECO:0007669"/>
    <property type="project" value="InterPro"/>
</dbReference>
<dbReference type="GO" id="GO:0006397">
    <property type="term" value="P:mRNA processing"/>
    <property type="evidence" value="ECO:0007669"/>
    <property type="project" value="UniProtKB-KW"/>
</dbReference>
<dbReference type="PANTHER" id="PTHR10682">
    <property type="entry name" value="POLY A POLYMERASE"/>
    <property type="match status" value="1"/>
</dbReference>
<evidence type="ECO:0000259" key="15">
    <source>
        <dbReference type="Pfam" id="PF20750"/>
    </source>
</evidence>
<evidence type="ECO:0000256" key="12">
    <source>
        <dbReference type="ARBA" id="ARBA00023242"/>
    </source>
</evidence>
<evidence type="ECO:0000259" key="14">
    <source>
        <dbReference type="Pfam" id="PF04928"/>
    </source>
</evidence>